<dbReference type="Proteomes" id="UP000422572">
    <property type="component" value="Chromosome"/>
</dbReference>
<dbReference type="InterPro" id="IPR011008">
    <property type="entry name" value="Dimeric_a/b-barrel"/>
</dbReference>
<dbReference type="OrthoDB" id="1493813at2"/>
<dbReference type="KEGG" id="sfic:EIZ62_25645"/>
<accession>A0A6I6FDX4</accession>
<protein>
    <submittedName>
        <fullName evidence="1">Antibiotic biosynthesis monooxygenase</fullName>
    </submittedName>
</protein>
<dbReference type="EMBL" id="CP034279">
    <property type="protein sequence ID" value="QGV81251.1"/>
    <property type="molecule type" value="Genomic_DNA"/>
</dbReference>
<evidence type="ECO:0000313" key="2">
    <source>
        <dbReference type="Proteomes" id="UP000422572"/>
    </source>
</evidence>
<organism evidence="1 2">
    <name type="scientific">Streptomyces ficellus</name>
    <dbReference type="NCBI Taxonomy" id="1977088"/>
    <lineage>
        <taxon>Bacteria</taxon>
        <taxon>Bacillati</taxon>
        <taxon>Actinomycetota</taxon>
        <taxon>Actinomycetes</taxon>
        <taxon>Kitasatosporales</taxon>
        <taxon>Streptomycetaceae</taxon>
        <taxon>Streptomyces</taxon>
    </lineage>
</organism>
<dbReference type="Gene3D" id="3.30.70.100">
    <property type="match status" value="2"/>
</dbReference>
<reference evidence="1 2" key="1">
    <citation type="submission" date="2018-12" db="EMBL/GenBank/DDBJ databases">
        <title>Complete genome sequence of Streptomyces ficellus NRRL8067, the producer of ficellomycin, feldamycin and nojirimycin.</title>
        <authorList>
            <person name="Zhang H."/>
            <person name="Yue R."/>
            <person name="Liu Y."/>
            <person name="Li M."/>
            <person name="Mu H."/>
            <person name="Zhang J."/>
        </authorList>
    </citation>
    <scope>NUCLEOTIDE SEQUENCE [LARGE SCALE GENOMIC DNA]</scope>
    <source>
        <strain evidence="1 2">NRRL 8067</strain>
    </source>
</reference>
<dbReference type="GO" id="GO:0004497">
    <property type="term" value="F:monooxygenase activity"/>
    <property type="evidence" value="ECO:0007669"/>
    <property type="project" value="UniProtKB-KW"/>
</dbReference>
<dbReference type="AlphaFoldDB" id="A0A6I6FDX4"/>
<proteinExistence type="predicted"/>
<evidence type="ECO:0000313" key="1">
    <source>
        <dbReference type="EMBL" id="QGV81251.1"/>
    </source>
</evidence>
<keyword evidence="1" id="KW-0560">Oxidoreductase</keyword>
<dbReference type="RefSeq" id="WP_156695003.1">
    <property type="nucleotide sequence ID" value="NZ_CP034279.1"/>
</dbReference>
<sequence length="240" mass="25996">MTVVSEPHARPDLRRPGTGVVKVSTWRVGTPERQRAAVDAIAAAWRRRDWPDVGLRSYTVHIGEDGDTLLHYSQWTSEEAYEEFFRSHRDERNAEIDAAVPGIERVALHSYALYRSAPPDPDDHRVPGCVVIVDVEFDGPDPDRQRAWVDGVFDALAGDPAPHPGGMSAHFHLGLDGTRVLNYAEWESAGAHVEALAAPGDGVGSDTPQWRKVLTFPGVVGGGVKRYAPALSLGAGAGAH</sequence>
<name>A0A6I6FDX4_9ACTN</name>
<keyword evidence="1" id="KW-0503">Monooxygenase</keyword>
<dbReference type="SUPFAM" id="SSF54909">
    <property type="entry name" value="Dimeric alpha+beta barrel"/>
    <property type="match status" value="2"/>
</dbReference>
<gene>
    <name evidence="1" type="ORF">EIZ62_25645</name>
</gene>
<keyword evidence="2" id="KW-1185">Reference proteome</keyword>